<evidence type="ECO:0000313" key="17">
    <source>
        <dbReference type="EMBL" id="SFQ01774.1"/>
    </source>
</evidence>
<dbReference type="PANTHER" id="PTHR43547:SF2">
    <property type="entry name" value="HYBRID SIGNAL TRANSDUCTION HISTIDINE KINASE C"/>
    <property type="match status" value="1"/>
</dbReference>
<dbReference type="CDD" id="cd17574">
    <property type="entry name" value="REC_OmpR"/>
    <property type="match status" value="1"/>
</dbReference>
<evidence type="ECO:0000256" key="5">
    <source>
        <dbReference type="ARBA" id="ARBA00022741"/>
    </source>
</evidence>
<proteinExistence type="predicted"/>
<dbReference type="RefSeq" id="WP_092018009.1">
    <property type="nucleotide sequence ID" value="NZ_FOXH01000008.1"/>
</dbReference>
<evidence type="ECO:0000256" key="3">
    <source>
        <dbReference type="ARBA" id="ARBA00022553"/>
    </source>
</evidence>
<dbReference type="SMART" id="SM00388">
    <property type="entry name" value="HisKA"/>
    <property type="match status" value="1"/>
</dbReference>
<dbReference type="InterPro" id="IPR003661">
    <property type="entry name" value="HisK_dim/P_dom"/>
</dbReference>
<dbReference type="InterPro" id="IPR013783">
    <property type="entry name" value="Ig-like_fold"/>
</dbReference>
<dbReference type="Pfam" id="PF00512">
    <property type="entry name" value="HisKA"/>
    <property type="match status" value="1"/>
</dbReference>
<evidence type="ECO:0000256" key="9">
    <source>
        <dbReference type="ARBA" id="ARBA00023015"/>
    </source>
</evidence>
<gene>
    <name evidence="17" type="ORF">SAMN04515674_108171</name>
</gene>
<dbReference type="Pfam" id="PF12833">
    <property type="entry name" value="HTH_18"/>
    <property type="match status" value="1"/>
</dbReference>
<feature type="modified residue" description="4-aspartylphosphate" evidence="11">
    <location>
        <position position="1161"/>
    </location>
</feature>
<evidence type="ECO:0000256" key="11">
    <source>
        <dbReference type="PROSITE-ProRule" id="PRU00169"/>
    </source>
</evidence>
<dbReference type="Gene3D" id="2.60.40.10">
    <property type="entry name" value="Immunoglobulins"/>
    <property type="match status" value="1"/>
</dbReference>
<dbReference type="PROSITE" id="PS01124">
    <property type="entry name" value="HTH_ARAC_FAMILY_2"/>
    <property type="match status" value="1"/>
</dbReference>
<dbReference type="Proteomes" id="UP000199306">
    <property type="component" value="Unassembled WGS sequence"/>
</dbReference>
<evidence type="ECO:0000256" key="1">
    <source>
        <dbReference type="ARBA" id="ARBA00000085"/>
    </source>
</evidence>
<feature type="domain" description="Histidine kinase" evidence="15">
    <location>
        <begin position="859"/>
        <end position="1076"/>
    </location>
</feature>
<dbReference type="FunFam" id="3.30.565.10:FF:000037">
    <property type="entry name" value="Hybrid sensor histidine kinase/response regulator"/>
    <property type="match status" value="1"/>
</dbReference>
<dbReference type="PRINTS" id="PR00344">
    <property type="entry name" value="BCTRLSENSOR"/>
</dbReference>
<evidence type="ECO:0000256" key="4">
    <source>
        <dbReference type="ARBA" id="ARBA00022679"/>
    </source>
</evidence>
<feature type="chain" id="PRO_5011516201" description="histidine kinase" evidence="13">
    <location>
        <begin position="20"/>
        <end position="1376"/>
    </location>
</feature>
<dbReference type="SUPFAM" id="SSF55874">
    <property type="entry name" value="ATPase domain of HSP90 chaperone/DNA topoisomerase II/histidine kinase"/>
    <property type="match status" value="1"/>
</dbReference>
<reference evidence="17 18" key="1">
    <citation type="submission" date="2016-10" db="EMBL/GenBank/DDBJ databases">
        <authorList>
            <person name="de Groot N.N."/>
        </authorList>
    </citation>
    <scope>NUCLEOTIDE SEQUENCE [LARGE SCALE GENOMIC DNA]</scope>
    <source>
        <strain evidence="18">E92,LMG 26720,CCM 7988</strain>
    </source>
</reference>
<dbReference type="PROSITE" id="PS50110">
    <property type="entry name" value="RESPONSE_REGULATORY"/>
    <property type="match status" value="1"/>
</dbReference>
<keyword evidence="8" id="KW-0902">Two-component regulatory system</keyword>
<keyword evidence="7" id="KW-0067">ATP-binding</keyword>
<feature type="domain" description="Response regulatory" evidence="16">
    <location>
        <begin position="1113"/>
        <end position="1228"/>
    </location>
</feature>
<dbReference type="InterPro" id="IPR011006">
    <property type="entry name" value="CheY-like_superfamily"/>
</dbReference>
<dbReference type="InterPro" id="IPR015943">
    <property type="entry name" value="WD40/YVTN_repeat-like_dom_sf"/>
</dbReference>
<dbReference type="InterPro" id="IPR036097">
    <property type="entry name" value="HisK_dim/P_sf"/>
</dbReference>
<feature type="domain" description="HTH araC/xylS-type" evidence="14">
    <location>
        <begin position="1260"/>
        <end position="1359"/>
    </location>
</feature>
<protein>
    <recommendedName>
        <fullName evidence="2">histidine kinase</fullName>
        <ecNumber evidence="2">2.7.13.3</ecNumber>
    </recommendedName>
</protein>
<dbReference type="GO" id="GO:0005524">
    <property type="term" value="F:ATP binding"/>
    <property type="evidence" value="ECO:0007669"/>
    <property type="project" value="UniProtKB-KW"/>
</dbReference>
<dbReference type="SMART" id="SM00342">
    <property type="entry name" value="HTH_ARAC"/>
    <property type="match status" value="1"/>
</dbReference>
<dbReference type="InterPro" id="IPR004358">
    <property type="entry name" value="Sig_transdc_His_kin-like_C"/>
</dbReference>
<dbReference type="InterPro" id="IPR036890">
    <property type="entry name" value="HATPase_C_sf"/>
</dbReference>
<dbReference type="SMART" id="SM00448">
    <property type="entry name" value="REC"/>
    <property type="match status" value="1"/>
</dbReference>
<accession>A0A1I5V2J1</accession>
<dbReference type="Gene3D" id="1.10.10.60">
    <property type="entry name" value="Homeodomain-like"/>
    <property type="match status" value="1"/>
</dbReference>
<dbReference type="SUPFAM" id="SSF63829">
    <property type="entry name" value="Calcium-dependent phosphotriesterase"/>
    <property type="match status" value="3"/>
</dbReference>
<dbReference type="SUPFAM" id="SSF52172">
    <property type="entry name" value="CheY-like"/>
    <property type="match status" value="1"/>
</dbReference>
<dbReference type="Gene3D" id="3.30.565.10">
    <property type="entry name" value="Histidine kinase-like ATPase, C-terminal domain"/>
    <property type="match status" value="1"/>
</dbReference>
<evidence type="ECO:0000256" key="13">
    <source>
        <dbReference type="SAM" id="SignalP"/>
    </source>
</evidence>
<organism evidence="17 18">
    <name type="scientific">Pseudarcicella hirudinis</name>
    <dbReference type="NCBI Taxonomy" id="1079859"/>
    <lineage>
        <taxon>Bacteria</taxon>
        <taxon>Pseudomonadati</taxon>
        <taxon>Bacteroidota</taxon>
        <taxon>Cytophagia</taxon>
        <taxon>Cytophagales</taxon>
        <taxon>Flectobacillaceae</taxon>
        <taxon>Pseudarcicella</taxon>
    </lineage>
</organism>
<sequence length="1376" mass="156226">MKNKYLSVFLLLLFQQAVGQVKNYDFINLNSKNGLSSNTVNTILKDKYGLMWFGTDDGLNKFDGQNFAVYRHSETDSTNIGRGSVMAMQEDKEGNLWIGTSITLSLYNRNLDNFINFDFSKLGWIRCLQADHLGNIWVGTYSGLYYFNPKTKKVVAYKANPPQKNRLTSNVILCVFEDSKHQIWVGTNAGLHLFNPRNGDFTRFLHSKGNPSTISNDIVRTLTEDKAGDIWIGTGEGLNKMNVRNRTFRCFKGVGSDIQSLSNNSIYKIAFNKDEKLWVGTEDGLNIFNPETGKTFRVDKSSSGKYSGIGCFAGHSVKDIYIDDSGIYWIGMIQGGVNKYDTNLAFFNHVKFNTPEEDGFSTGVVSSFAEGPHGDIYVGTDNNGLNIFNKNTRLLKQISLFGKKKGKAAVLSLACSAEKLWAGTSLYGVYEINLSSSAIRNIRISKSKTDPTNIPVNCLKPDKSGNVWIGTNGNGLYKYEIKTGSLLHFSKIFYPRNTRNILTNGYISAIEEDRQGNLWVGAKGGGLAMYNPSQNKLDVFNHDTSNLPLDMVLDVHCDKSGQIWVGVLGGGLCLYNDKTKAFHQYSVKNLLGNDVIYKILEDDSGKLWVSTNKGISVFDPQKKIFKNYTYHNGIQQSNFNIGAGIKTSTGEMYFGGNEGFNYFNPKSLYQNRKIPSLIITDLKIGNKSVKPIGNSEITEPIATARKIELSYRQNFSLDFAALNYTAPQENQYTYMLEGFDKEWNHVGSVTTAVYTNLDPGKYKFRLKAGSEDGSWHTPERVVEITVNPPFWRTYYAYFSYLLILTITFWMLRRRAIQNVRYEFALEQERREVKHLIEKERTEAERKMELEQLKIKFLTNLSHELKTPLTLVLNPIENLLLKENSVEKLDTLNLINRNAKRLLNLVNQLLDFRKIEDNELKLNATEGDLINVAKEIFDSFKYISERKNIHLDFKSSIRKYYTVFDKDKVERILFNLLSNALKFTNENGSVYFHIESEAGNGIKLIIGDDGVGLAEDKLEKIFDRFYQVNNNANILNQGSGIGLSITQEFVRLHGGNIKVESEEGKGSVFTVYLPLPERKESESADTVFIAEEIANVYECNEEECKESSEIEKPVVLLVDDSEDIRSYLQESLKGKYRIIEASDGKEGWQKALSSHPEIIVSDINMPNMDGIALVKKIKNDNRTKHIPVILLTVLSEEINQLKGLETGANDYLTKPFSFQLLNIKINNLLNLKSTFKDTYCKHINLEVPDKEFVSEDEKYILKISQYVEDHISNPDLSITELSRKMNTSRGTLYNRILSLTGETPVEFIRSIKLKRAAMLLEKSDMKISHIGYEVGFSNPNYFTRAFKAKYNVSPSQFILLKRDVTKKMYTFDEIMHS</sequence>
<dbReference type="Pfam" id="PF00072">
    <property type="entry name" value="Response_reg"/>
    <property type="match status" value="1"/>
</dbReference>
<evidence type="ECO:0000256" key="2">
    <source>
        <dbReference type="ARBA" id="ARBA00012438"/>
    </source>
</evidence>
<keyword evidence="12" id="KW-0175">Coiled coil</keyword>
<name>A0A1I5V2J1_9BACT</name>
<dbReference type="InterPro" id="IPR018060">
    <property type="entry name" value="HTH_AraC"/>
</dbReference>
<evidence type="ECO:0000313" key="18">
    <source>
        <dbReference type="Proteomes" id="UP000199306"/>
    </source>
</evidence>
<dbReference type="InterPro" id="IPR011110">
    <property type="entry name" value="Reg_prop"/>
</dbReference>
<dbReference type="GO" id="GO:0000155">
    <property type="term" value="F:phosphorelay sensor kinase activity"/>
    <property type="evidence" value="ECO:0007669"/>
    <property type="project" value="InterPro"/>
</dbReference>
<dbReference type="InterPro" id="IPR011123">
    <property type="entry name" value="Y_Y_Y"/>
</dbReference>
<dbReference type="FunFam" id="2.60.40.10:FF:000791">
    <property type="entry name" value="Two-component system sensor histidine kinase/response regulator"/>
    <property type="match status" value="1"/>
</dbReference>
<keyword evidence="3 11" id="KW-0597">Phosphoprotein</keyword>
<dbReference type="SUPFAM" id="SSF46689">
    <property type="entry name" value="Homeodomain-like"/>
    <property type="match status" value="1"/>
</dbReference>
<evidence type="ECO:0000259" key="16">
    <source>
        <dbReference type="PROSITE" id="PS50110"/>
    </source>
</evidence>
<evidence type="ECO:0000256" key="10">
    <source>
        <dbReference type="ARBA" id="ARBA00023163"/>
    </source>
</evidence>
<evidence type="ECO:0000256" key="7">
    <source>
        <dbReference type="ARBA" id="ARBA00022840"/>
    </source>
</evidence>
<keyword evidence="13" id="KW-0732">Signal</keyword>
<evidence type="ECO:0000259" key="15">
    <source>
        <dbReference type="PROSITE" id="PS50109"/>
    </source>
</evidence>
<keyword evidence="10" id="KW-0804">Transcription</keyword>
<dbReference type="SMART" id="SM00387">
    <property type="entry name" value="HATPase_c"/>
    <property type="match status" value="1"/>
</dbReference>
<dbReference type="Gene3D" id="2.130.10.10">
    <property type="entry name" value="YVTN repeat-like/Quinoprotein amine dehydrogenase"/>
    <property type="match status" value="2"/>
</dbReference>
<dbReference type="InterPro" id="IPR005467">
    <property type="entry name" value="His_kinase_dom"/>
</dbReference>
<keyword evidence="6 17" id="KW-0418">Kinase</keyword>
<dbReference type="CDD" id="cd00082">
    <property type="entry name" value="HisKA"/>
    <property type="match status" value="1"/>
</dbReference>
<evidence type="ECO:0000256" key="8">
    <source>
        <dbReference type="ARBA" id="ARBA00023012"/>
    </source>
</evidence>
<keyword evidence="18" id="KW-1185">Reference proteome</keyword>
<dbReference type="Gene3D" id="3.40.50.2300">
    <property type="match status" value="1"/>
</dbReference>
<evidence type="ECO:0000259" key="14">
    <source>
        <dbReference type="PROSITE" id="PS01124"/>
    </source>
</evidence>
<dbReference type="GO" id="GO:0003700">
    <property type="term" value="F:DNA-binding transcription factor activity"/>
    <property type="evidence" value="ECO:0007669"/>
    <property type="project" value="InterPro"/>
</dbReference>
<dbReference type="OrthoDB" id="9797097at2"/>
<dbReference type="Pfam" id="PF07494">
    <property type="entry name" value="Reg_prop"/>
    <property type="match status" value="7"/>
</dbReference>
<dbReference type="Pfam" id="PF02518">
    <property type="entry name" value="HATPase_c"/>
    <property type="match status" value="1"/>
</dbReference>
<dbReference type="EC" id="2.7.13.3" evidence="2"/>
<evidence type="ECO:0000256" key="6">
    <source>
        <dbReference type="ARBA" id="ARBA00022777"/>
    </source>
</evidence>
<dbReference type="STRING" id="1079859.SAMN04515674_108171"/>
<feature type="signal peptide" evidence="13">
    <location>
        <begin position="1"/>
        <end position="19"/>
    </location>
</feature>
<keyword evidence="9" id="KW-0805">Transcription regulation</keyword>
<dbReference type="InterPro" id="IPR009057">
    <property type="entry name" value="Homeodomain-like_sf"/>
</dbReference>
<comment type="catalytic activity">
    <reaction evidence="1">
        <text>ATP + protein L-histidine = ADP + protein N-phospho-L-histidine.</text>
        <dbReference type="EC" id="2.7.13.3"/>
    </reaction>
</comment>
<keyword evidence="4" id="KW-0808">Transferase</keyword>
<dbReference type="Pfam" id="PF07495">
    <property type="entry name" value="Y_Y_Y"/>
    <property type="match status" value="1"/>
</dbReference>
<dbReference type="PROSITE" id="PS50109">
    <property type="entry name" value="HIS_KIN"/>
    <property type="match status" value="1"/>
</dbReference>
<dbReference type="Gene3D" id="1.10.287.130">
    <property type="match status" value="1"/>
</dbReference>
<dbReference type="PANTHER" id="PTHR43547">
    <property type="entry name" value="TWO-COMPONENT HISTIDINE KINASE"/>
    <property type="match status" value="1"/>
</dbReference>
<dbReference type="GO" id="GO:0043565">
    <property type="term" value="F:sequence-specific DNA binding"/>
    <property type="evidence" value="ECO:0007669"/>
    <property type="project" value="InterPro"/>
</dbReference>
<dbReference type="EMBL" id="FOXH01000008">
    <property type="protein sequence ID" value="SFQ01774.1"/>
    <property type="molecule type" value="Genomic_DNA"/>
</dbReference>
<evidence type="ECO:0000256" key="12">
    <source>
        <dbReference type="SAM" id="Coils"/>
    </source>
</evidence>
<feature type="coiled-coil region" evidence="12">
    <location>
        <begin position="833"/>
        <end position="860"/>
    </location>
</feature>
<dbReference type="SUPFAM" id="SSF47384">
    <property type="entry name" value="Homodimeric domain of signal transducing histidine kinase"/>
    <property type="match status" value="1"/>
</dbReference>
<keyword evidence="5" id="KW-0547">Nucleotide-binding</keyword>
<dbReference type="InterPro" id="IPR003594">
    <property type="entry name" value="HATPase_dom"/>
</dbReference>
<dbReference type="InterPro" id="IPR001789">
    <property type="entry name" value="Sig_transdc_resp-reg_receiver"/>
</dbReference>